<comment type="caution">
    <text evidence="5">The sequence shown here is derived from an EMBL/GenBank/DDBJ whole genome shotgun (WGS) entry which is preliminary data.</text>
</comment>
<proteinExistence type="predicted"/>
<feature type="compositionally biased region" description="Low complexity" evidence="3">
    <location>
        <begin position="977"/>
        <end position="990"/>
    </location>
</feature>
<feature type="region of interest" description="Disordered" evidence="3">
    <location>
        <begin position="552"/>
        <end position="622"/>
    </location>
</feature>
<feature type="compositionally biased region" description="Acidic residues" evidence="3">
    <location>
        <begin position="316"/>
        <end position="326"/>
    </location>
</feature>
<name>A0AB34KYL4_9PEZI</name>
<feature type="compositionally biased region" description="Low complexity" evidence="3">
    <location>
        <begin position="756"/>
        <end position="772"/>
    </location>
</feature>
<evidence type="ECO:0000259" key="4">
    <source>
        <dbReference type="PROSITE" id="PS50003"/>
    </source>
</evidence>
<dbReference type="InterPro" id="IPR052007">
    <property type="entry name" value="Bud4"/>
</dbReference>
<feature type="region of interest" description="Disordered" evidence="3">
    <location>
        <begin position="955"/>
        <end position="1031"/>
    </location>
</feature>
<dbReference type="FunFam" id="2.30.29.30:FF:000311">
    <property type="entry name" value="GTP binding protein (Bud4)"/>
    <property type="match status" value="1"/>
</dbReference>
<feature type="compositionally biased region" description="Low complexity" evidence="3">
    <location>
        <begin position="1496"/>
        <end position="1508"/>
    </location>
</feature>
<evidence type="ECO:0000313" key="6">
    <source>
        <dbReference type="Proteomes" id="UP000803884"/>
    </source>
</evidence>
<feature type="compositionally biased region" description="Basic and acidic residues" evidence="3">
    <location>
        <begin position="338"/>
        <end position="351"/>
    </location>
</feature>
<dbReference type="CDD" id="cd13278">
    <property type="entry name" value="PH_Bud4"/>
    <property type="match status" value="1"/>
</dbReference>
<feature type="compositionally biased region" description="Basic and acidic residues" evidence="3">
    <location>
        <begin position="812"/>
        <end position="829"/>
    </location>
</feature>
<feature type="region of interest" description="Disordered" evidence="3">
    <location>
        <begin position="1372"/>
        <end position="1395"/>
    </location>
</feature>
<dbReference type="PANTHER" id="PTHR36100">
    <property type="entry name" value="BUD SITE SELECTION PROTEIN 4"/>
    <property type="match status" value="1"/>
</dbReference>
<dbReference type="InterPro" id="IPR011993">
    <property type="entry name" value="PH-like_dom_sf"/>
</dbReference>
<dbReference type="InterPro" id="IPR001849">
    <property type="entry name" value="PH_domain"/>
</dbReference>
<feature type="region of interest" description="Disordered" evidence="3">
    <location>
        <begin position="1"/>
        <end position="517"/>
    </location>
</feature>
<feature type="compositionally biased region" description="Basic and acidic residues" evidence="3">
    <location>
        <begin position="1163"/>
        <end position="1188"/>
    </location>
</feature>
<feature type="compositionally biased region" description="Polar residues" evidence="3">
    <location>
        <begin position="215"/>
        <end position="230"/>
    </location>
</feature>
<keyword evidence="1" id="KW-0132">Cell division</keyword>
<reference evidence="5 6" key="1">
    <citation type="journal article" date="2020" name="Microbiol. Resour. Announc.">
        <title>Draft Genome Sequence of a Cladosporium Species Isolated from the Mesophotic Ascidian Didemnum maculosum.</title>
        <authorList>
            <person name="Gioti A."/>
            <person name="Siaperas R."/>
            <person name="Nikolaivits E."/>
            <person name="Le Goff G."/>
            <person name="Ouazzani J."/>
            <person name="Kotoulas G."/>
            <person name="Topakas E."/>
        </authorList>
    </citation>
    <scope>NUCLEOTIDE SEQUENCE [LARGE SCALE GENOMIC DNA]</scope>
    <source>
        <strain evidence="5 6">TM138-S3</strain>
    </source>
</reference>
<dbReference type="Proteomes" id="UP000803884">
    <property type="component" value="Unassembled WGS sequence"/>
</dbReference>
<dbReference type="GO" id="GO:0005525">
    <property type="term" value="F:GTP binding"/>
    <property type="evidence" value="ECO:0007669"/>
    <property type="project" value="TreeGrafter"/>
</dbReference>
<feature type="compositionally biased region" description="Basic and acidic residues" evidence="3">
    <location>
        <begin position="1550"/>
        <end position="1560"/>
    </location>
</feature>
<feature type="compositionally biased region" description="Acidic residues" evidence="3">
    <location>
        <begin position="789"/>
        <end position="811"/>
    </location>
</feature>
<feature type="region of interest" description="Disordered" evidence="3">
    <location>
        <begin position="875"/>
        <end position="917"/>
    </location>
</feature>
<keyword evidence="2" id="KW-0131">Cell cycle</keyword>
<protein>
    <recommendedName>
        <fullName evidence="4">PH domain-containing protein</fullName>
    </recommendedName>
</protein>
<dbReference type="InterPro" id="IPR012966">
    <property type="entry name" value="AHD"/>
</dbReference>
<feature type="compositionally biased region" description="Polar residues" evidence="3">
    <location>
        <begin position="10"/>
        <end position="48"/>
    </location>
</feature>
<dbReference type="GO" id="GO:0051301">
    <property type="term" value="P:cell division"/>
    <property type="evidence" value="ECO:0007669"/>
    <property type="project" value="UniProtKB-KW"/>
</dbReference>
<dbReference type="SMART" id="SM00233">
    <property type="entry name" value="PH"/>
    <property type="match status" value="1"/>
</dbReference>
<evidence type="ECO:0000313" key="5">
    <source>
        <dbReference type="EMBL" id="KAL1588636.1"/>
    </source>
</evidence>
<organism evidence="5 6">
    <name type="scientific">Cladosporium halotolerans</name>
    <dbReference type="NCBI Taxonomy" id="1052096"/>
    <lineage>
        <taxon>Eukaryota</taxon>
        <taxon>Fungi</taxon>
        <taxon>Dikarya</taxon>
        <taxon>Ascomycota</taxon>
        <taxon>Pezizomycotina</taxon>
        <taxon>Dothideomycetes</taxon>
        <taxon>Dothideomycetidae</taxon>
        <taxon>Cladosporiales</taxon>
        <taxon>Cladosporiaceae</taxon>
        <taxon>Cladosporium</taxon>
    </lineage>
</organism>
<feature type="region of interest" description="Disordered" evidence="3">
    <location>
        <begin position="692"/>
        <end position="851"/>
    </location>
</feature>
<feature type="compositionally biased region" description="Basic and acidic residues" evidence="3">
    <location>
        <begin position="895"/>
        <end position="911"/>
    </location>
</feature>
<dbReference type="EMBL" id="JAAQHG020000006">
    <property type="protein sequence ID" value="KAL1588636.1"/>
    <property type="molecule type" value="Genomic_DNA"/>
</dbReference>
<dbReference type="Gene3D" id="2.30.29.30">
    <property type="entry name" value="Pleckstrin-homology domain (PH domain)/Phosphotyrosine-binding domain (PTB)"/>
    <property type="match status" value="1"/>
</dbReference>
<dbReference type="RefSeq" id="XP_069231741.1">
    <property type="nucleotide sequence ID" value="XM_069371020.1"/>
</dbReference>
<dbReference type="Pfam" id="PF00169">
    <property type="entry name" value="PH"/>
    <property type="match status" value="1"/>
</dbReference>
<feature type="compositionally biased region" description="Polar residues" evidence="3">
    <location>
        <begin position="1147"/>
        <end position="1158"/>
    </location>
</feature>
<dbReference type="SUPFAM" id="SSF50729">
    <property type="entry name" value="PH domain-like"/>
    <property type="match status" value="1"/>
</dbReference>
<accession>A0AB34KYL4</accession>
<feature type="compositionally biased region" description="Polar residues" evidence="3">
    <location>
        <begin position="956"/>
        <end position="976"/>
    </location>
</feature>
<gene>
    <name evidence="5" type="ORF">WHR41_02414</name>
</gene>
<feature type="region of interest" description="Disordered" evidence="3">
    <location>
        <begin position="1489"/>
        <end position="1560"/>
    </location>
</feature>
<evidence type="ECO:0000256" key="3">
    <source>
        <dbReference type="SAM" id="MobiDB-lite"/>
    </source>
</evidence>
<dbReference type="PROSITE" id="PS50003">
    <property type="entry name" value="PH_DOMAIN"/>
    <property type="match status" value="1"/>
</dbReference>
<dbReference type="Pfam" id="PF08174">
    <property type="entry name" value="Anillin"/>
    <property type="match status" value="1"/>
</dbReference>
<feature type="compositionally biased region" description="Polar residues" evidence="3">
    <location>
        <begin position="154"/>
        <end position="175"/>
    </location>
</feature>
<feature type="region of interest" description="Disordered" evidence="3">
    <location>
        <begin position="1126"/>
        <end position="1193"/>
    </location>
</feature>
<feature type="domain" description="PH" evidence="4">
    <location>
        <begin position="1311"/>
        <end position="1439"/>
    </location>
</feature>
<sequence length="1560" mass="173517">MDAVQPLRISKSTPNTSPDKQATMSRPLSEISSGSMRRNSPSYNQQTRKMLPSLEPSPFDENASPSPSPAKPSPRDFWSTRMSPTRQDAEATPDRSASPSAMSAKRRASIEKLQSAGRVKSSKIFSLENRDAYDPETVPIVERPSMHRPLSEQFVRNTFTRFDTMRNQSSPTRPGSPQRPGHKRSESDMIVPTRSPTKLAASVALPESPEKDGSPSPTKSSLARISQFGATSRGAFDPDTGSWSDHEDCPLTPRALHRHNKSVTFSTSPPVINEYVEQTPEPSVSAASGSRDGSYDSDEYYDQDLSFDRGSSADMERDDSFDEDLENADKTPVVLPEHWSRMSPDEARNELADDEDDVFNGTPPTYNRPVLGRSESVTSDGESRPLPPLPALSDKKRRESAQVAAAAKRASDAARNLPPPAKRLSEEDEDANRPRSNSSPLDERAQEKEWESHTERPTSKHSQQEGHTEADDGTLGATQENNDEAGGEDNSMLADLDDYTNAPPRISRESILRKVRNTKYDFEDEEEEGINESEFVDEQHKFRPSYAELAMMDPDQPIPSRENSRESSNQFLPRQENAVQEHDIVIKQEPVDESIDLEAIPTMDETRMSTPRSPSRMDDYDHDTSVLHHDVQHDDVSETDGSMYSLEEPELESTVLHQHQQHQHQQQQLETEDGKEGLQEAMELLTVKDYTEPAQEVAKPDKASKGFMGLPEYLRGEDDYDFGMKKYITPSPPPSNESTRKLDAENVPNLEPSTTAQWAPVEAQQPPQAATEPSPPGTPDSVIRHSTDGDDEDYQDAQDEQDEDFETELETELDHEPMPPRQEIPERRATIKTGGKLKARPSGTPADFGAAYGEVDGDYPVPAIPQGFQAQIENADASFASSEGEGSKVDSGIDAEQKPTEQSEPNAESRKPAALTIDIPAVETEDWGLEQEFDRVIQNQKKGYTMRENERLVVATNRNFSGESTATNKSQETSMTSRPSVRGSRGSPRKPSAEQYIKTEPWSGKQRRRSKRNSSAQRPRNDPAPPLPGQESALDVVSENQATGDTNAGDDGPEGAERGRLFVKVVGVKSLDLPMPRNDRIYFKLTLDNGLHCVTTAPLELGKSAPIGQEFELVVHDDLEFQLTLNTKLPPKPAPPSTPTAIPQSPKTSKQSGFSRLLSSPKKRAERERQEREAQEAEQRRQQQEAQRKRAAMHPTAWDLLHDLVNAADGSFARSYVNLSAHEQRCFGRPLTVDVPCYNEWALEKNSMVVNSVRSKRGAHAGPVRKPPYIIGALELQLLYVPKPNGATDEEMPKSMSSAIREMNRAHEIQEVSYEGHLSQQGGDCKHWRRRFFRLQGPRLTAYHEHTHQKRAVINLSKAVRLVDDRRTLLADPVTSSSPAKPAGSSNRRKSAFAEEDEGYQYVEEGFRIRFANGETIDFYADSKANKEEWMTNLAQVVGKADHGVRKKTWTDLVFSHEREENAKQAAHERETAERPLLEGAAAGGTEVRDFTQEQSAPAPAALASWPSRQPSDRKPVGGHPNRQSAYVPGSAPVANRPGTPPLTPRTGHRSRDAVKSMIY</sequence>
<feature type="compositionally biased region" description="Basic and acidic residues" evidence="3">
    <location>
        <begin position="441"/>
        <end position="470"/>
    </location>
</feature>
<feature type="region of interest" description="Disordered" evidence="3">
    <location>
        <begin position="650"/>
        <end position="675"/>
    </location>
</feature>
<evidence type="ECO:0000256" key="2">
    <source>
        <dbReference type="ARBA" id="ARBA00023306"/>
    </source>
</evidence>
<keyword evidence="6" id="KW-1185">Reference proteome</keyword>
<evidence type="ECO:0000256" key="1">
    <source>
        <dbReference type="ARBA" id="ARBA00022618"/>
    </source>
</evidence>
<feature type="compositionally biased region" description="Basic and acidic residues" evidence="3">
    <location>
        <begin position="579"/>
        <end position="590"/>
    </location>
</feature>
<dbReference type="GeneID" id="96003858"/>
<dbReference type="PANTHER" id="PTHR36100:SF1">
    <property type="entry name" value="BUD SITE SELECTION PROTEIN 4"/>
    <property type="match status" value="1"/>
</dbReference>